<gene>
    <name evidence="1" type="ORF">M569_00045</name>
</gene>
<reference evidence="1 2" key="1">
    <citation type="journal article" date="2013" name="BMC Genomics">
        <title>The miniature genome of a carnivorous plant Genlisea aurea contains a low number of genes and short non-coding sequences.</title>
        <authorList>
            <person name="Leushkin E.V."/>
            <person name="Sutormin R.A."/>
            <person name="Nabieva E.R."/>
            <person name="Penin A.A."/>
            <person name="Kondrashov A.S."/>
            <person name="Logacheva M.D."/>
        </authorList>
    </citation>
    <scope>NUCLEOTIDE SEQUENCE [LARGE SCALE GENOMIC DNA]</scope>
</reference>
<keyword evidence="2" id="KW-1185">Reference proteome</keyword>
<dbReference type="EMBL" id="AUSU01000008">
    <property type="protein sequence ID" value="EPS74720.1"/>
    <property type="molecule type" value="Genomic_DNA"/>
</dbReference>
<dbReference type="Proteomes" id="UP000015453">
    <property type="component" value="Unassembled WGS sequence"/>
</dbReference>
<organism evidence="1 2">
    <name type="scientific">Genlisea aurea</name>
    <dbReference type="NCBI Taxonomy" id="192259"/>
    <lineage>
        <taxon>Eukaryota</taxon>
        <taxon>Viridiplantae</taxon>
        <taxon>Streptophyta</taxon>
        <taxon>Embryophyta</taxon>
        <taxon>Tracheophyta</taxon>
        <taxon>Spermatophyta</taxon>
        <taxon>Magnoliopsida</taxon>
        <taxon>eudicotyledons</taxon>
        <taxon>Gunneridae</taxon>
        <taxon>Pentapetalae</taxon>
        <taxon>asterids</taxon>
        <taxon>lamiids</taxon>
        <taxon>Lamiales</taxon>
        <taxon>Lentibulariaceae</taxon>
        <taxon>Genlisea</taxon>
    </lineage>
</organism>
<accession>S8D5L8</accession>
<evidence type="ECO:0000313" key="1">
    <source>
        <dbReference type="EMBL" id="EPS74720.1"/>
    </source>
</evidence>
<dbReference type="AlphaFoldDB" id="S8D5L8"/>
<comment type="caution">
    <text evidence="1">The sequence shown here is derived from an EMBL/GenBank/DDBJ whole genome shotgun (WGS) entry which is preliminary data.</text>
</comment>
<evidence type="ECO:0000313" key="2">
    <source>
        <dbReference type="Proteomes" id="UP000015453"/>
    </source>
</evidence>
<proteinExistence type="predicted"/>
<protein>
    <submittedName>
        <fullName evidence="1">Uncharacterized protein</fullName>
    </submittedName>
</protein>
<sequence>MTARQGLPLVKLVAIQSPFHNKNEFTASQAKDSSSISSMDFSTTPNYDFQTLLGSARAWKEFAPG</sequence>
<name>S8D5L8_9LAMI</name>